<sequence length="266" mass="30466">MRVWAIAYDPSDFTEELYQKGLLLVDSTSSARIKRFYRREDACRGLIARLLPRILLKQRGVASNMMTFAATEAGKPYITTPNINPPIAYNLSHDKGFVVMAFTDGKAHPPEYSIGVDVMKVHLPRRDSYRSFVDTFHEQLTPLERELLSPAVPEDEGLQRFFWMWTMKEAYTKALGLGLSFDFSRIEFDVMANIVRVDGRVPQGWKFHKFQATAVEELYVGVVAEFLEDDSETLVVLETDPKPWFESFKAATFVEHAIRDLAQAEK</sequence>
<dbReference type="GO" id="GO:0008897">
    <property type="term" value="F:holo-[acyl-carrier-protein] synthase activity"/>
    <property type="evidence" value="ECO:0007669"/>
    <property type="project" value="UniProtKB-EC"/>
</dbReference>
<dbReference type="Gene3D" id="3.90.470.20">
    <property type="entry name" value="4'-phosphopantetheinyl transferase domain"/>
    <property type="match status" value="2"/>
</dbReference>
<evidence type="ECO:0000313" key="6">
    <source>
        <dbReference type="Proteomes" id="UP001142393"/>
    </source>
</evidence>
<evidence type="ECO:0000256" key="2">
    <source>
        <dbReference type="ARBA" id="ARBA00022679"/>
    </source>
</evidence>
<keyword evidence="2 5" id="KW-0808">Transferase</keyword>
<keyword evidence="6" id="KW-1185">Reference proteome</keyword>
<name>A0A9W8TUS2_9AGAR</name>
<dbReference type="GO" id="GO:0005829">
    <property type="term" value="C:cytosol"/>
    <property type="evidence" value="ECO:0007669"/>
    <property type="project" value="TreeGrafter"/>
</dbReference>
<dbReference type="GO" id="GO:0000287">
    <property type="term" value="F:magnesium ion binding"/>
    <property type="evidence" value="ECO:0007669"/>
    <property type="project" value="InterPro"/>
</dbReference>
<protein>
    <recommendedName>
        <fullName evidence="1">holo-[acyl-carrier-protein] synthase</fullName>
        <ecNumber evidence="1">2.7.8.7</ecNumber>
    </recommendedName>
</protein>
<comment type="caution">
    <text evidence="5">The sequence shown here is derived from an EMBL/GenBank/DDBJ whole genome shotgun (WGS) entry which is preliminary data.</text>
</comment>
<evidence type="ECO:0000256" key="1">
    <source>
        <dbReference type="ARBA" id="ARBA00013172"/>
    </source>
</evidence>
<proteinExistence type="predicted"/>
<gene>
    <name evidence="5" type="ORF">DFH05DRAFT_1528231</name>
</gene>
<dbReference type="PANTHER" id="PTHR12215:SF10">
    <property type="entry name" value="L-AMINOADIPATE-SEMIALDEHYDE DEHYDROGENASE-PHOSPHOPANTETHEINYL TRANSFERASE"/>
    <property type="match status" value="1"/>
</dbReference>
<dbReference type="Proteomes" id="UP001142393">
    <property type="component" value="Unassembled WGS sequence"/>
</dbReference>
<evidence type="ECO:0000259" key="4">
    <source>
        <dbReference type="Pfam" id="PF22624"/>
    </source>
</evidence>
<dbReference type="InterPro" id="IPR037143">
    <property type="entry name" value="4-PPantetheinyl_Trfase_dom_sf"/>
</dbReference>
<organism evidence="5 6">
    <name type="scientific">Lentinula detonsa</name>
    <dbReference type="NCBI Taxonomy" id="2804962"/>
    <lineage>
        <taxon>Eukaryota</taxon>
        <taxon>Fungi</taxon>
        <taxon>Dikarya</taxon>
        <taxon>Basidiomycota</taxon>
        <taxon>Agaricomycotina</taxon>
        <taxon>Agaricomycetes</taxon>
        <taxon>Agaricomycetidae</taxon>
        <taxon>Agaricales</taxon>
        <taxon>Marasmiineae</taxon>
        <taxon>Omphalotaceae</taxon>
        <taxon>Lentinula</taxon>
    </lineage>
</organism>
<dbReference type="InterPro" id="IPR008278">
    <property type="entry name" value="4-PPantetheinyl_Trfase_dom"/>
</dbReference>
<evidence type="ECO:0000313" key="5">
    <source>
        <dbReference type="EMBL" id="KAJ3741385.1"/>
    </source>
</evidence>
<feature type="domain" description="4'-phosphopantetheinyl transferase" evidence="3">
    <location>
        <begin position="113"/>
        <end position="191"/>
    </location>
</feature>
<dbReference type="PANTHER" id="PTHR12215">
    <property type="entry name" value="PHOSPHOPANTETHEINE TRANSFERASE"/>
    <property type="match status" value="1"/>
</dbReference>
<dbReference type="SUPFAM" id="SSF56214">
    <property type="entry name" value="4'-phosphopantetheinyl transferase"/>
    <property type="match status" value="2"/>
</dbReference>
<dbReference type="InterPro" id="IPR050559">
    <property type="entry name" value="P-Pant_transferase_sf"/>
</dbReference>
<dbReference type="AlphaFoldDB" id="A0A9W8TUS2"/>
<reference evidence="5 6" key="1">
    <citation type="journal article" date="2023" name="Proc. Natl. Acad. Sci. U.S.A.">
        <title>A global phylogenomic analysis of the shiitake genus Lentinula.</title>
        <authorList>
            <person name="Sierra-Patev S."/>
            <person name="Min B."/>
            <person name="Naranjo-Ortiz M."/>
            <person name="Looney B."/>
            <person name="Konkel Z."/>
            <person name="Slot J.C."/>
            <person name="Sakamoto Y."/>
            <person name="Steenwyk J.L."/>
            <person name="Rokas A."/>
            <person name="Carro J."/>
            <person name="Camarero S."/>
            <person name="Ferreira P."/>
            <person name="Molpeceres G."/>
            <person name="Ruiz-Duenas F.J."/>
            <person name="Serrano A."/>
            <person name="Henrissat B."/>
            <person name="Drula E."/>
            <person name="Hughes K.W."/>
            <person name="Mata J.L."/>
            <person name="Ishikawa N.K."/>
            <person name="Vargas-Isla R."/>
            <person name="Ushijima S."/>
            <person name="Smith C.A."/>
            <person name="Donoghue J."/>
            <person name="Ahrendt S."/>
            <person name="Andreopoulos W."/>
            <person name="He G."/>
            <person name="LaButti K."/>
            <person name="Lipzen A."/>
            <person name="Ng V."/>
            <person name="Riley R."/>
            <person name="Sandor L."/>
            <person name="Barry K."/>
            <person name="Martinez A.T."/>
            <person name="Xiao Y."/>
            <person name="Gibbons J.G."/>
            <person name="Terashima K."/>
            <person name="Grigoriev I.V."/>
            <person name="Hibbett D."/>
        </authorList>
    </citation>
    <scope>NUCLEOTIDE SEQUENCE [LARGE SCALE GENOMIC DNA]</scope>
    <source>
        <strain evidence="5 6">TFB7810</strain>
    </source>
</reference>
<dbReference type="EMBL" id="JANVFU010000012">
    <property type="protein sequence ID" value="KAJ3741385.1"/>
    <property type="molecule type" value="Genomic_DNA"/>
</dbReference>
<dbReference type="InterPro" id="IPR055066">
    <property type="entry name" value="AASDHPPT_N"/>
</dbReference>
<dbReference type="Pfam" id="PF01648">
    <property type="entry name" value="ACPS"/>
    <property type="match status" value="1"/>
</dbReference>
<dbReference type="Pfam" id="PF22624">
    <property type="entry name" value="AASDHPPT_N"/>
    <property type="match status" value="1"/>
</dbReference>
<dbReference type="EC" id="2.7.8.7" evidence="1"/>
<feature type="domain" description="4'-phosphopantetheinyl transferase N-terminal" evidence="4">
    <location>
        <begin position="19"/>
        <end position="101"/>
    </location>
</feature>
<dbReference type="GO" id="GO:0019878">
    <property type="term" value="P:lysine biosynthetic process via aminoadipic acid"/>
    <property type="evidence" value="ECO:0007669"/>
    <property type="project" value="TreeGrafter"/>
</dbReference>
<evidence type="ECO:0000259" key="3">
    <source>
        <dbReference type="Pfam" id="PF01648"/>
    </source>
</evidence>
<accession>A0A9W8TUS2</accession>